<dbReference type="Proteomes" id="UP000219612">
    <property type="component" value="Unassembled WGS sequence"/>
</dbReference>
<dbReference type="Gene3D" id="3.40.50.2300">
    <property type="match status" value="1"/>
</dbReference>
<dbReference type="SUPFAM" id="SSF52172">
    <property type="entry name" value="CheY-like"/>
    <property type="match status" value="1"/>
</dbReference>
<evidence type="ECO:0000313" key="4">
    <source>
        <dbReference type="EMBL" id="SNY64365.1"/>
    </source>
</evidence>
<dbReference type="PANTHER" id="PTHR44591">
    <property type="entry name" value="STRESS RESPONSE REGULATOR PROTEIN 1"/>
    <property type="match status" value="1"/>
</dbReference>
<name>A0A285JVM8_9ACTN</name>
<dbReference type="InterPro" id="IPR050595">
    <property type="entry name" value="Bact_response_regulator"/>
</dbReference>
<evidence type="ECO:0000256" key="2">
    <source>
        <dbReference type="PROSITE-ProRule" id="PRU00169"/>
    </source>
</evidence>
<keyword evidence="5" id="KW-1185">Reference proteome</keyword>
<dbReference type="InterPro" id="IPR011006">
    <property type="entry name" value="CheY-like_superfamily"/>
</dbReference>
<sequence>MSGYKPGVLVVDDDPDVLAAMAHMLQARGFRVLAAGEGDTAVALCQEHGDIDVLVADLSLPGDLNGNLARRVTAAHPHIKVIFATGVPRNIALAMGLVQPQAPYLEKPVNADVLESAIRMVLTAPRAPARGTSDGR</sequence>
<feature type="domain" description="Response regulatory" evidence="3">
    <location>
        <begin position="7"/>
        <end position="122"/>
    </location>
</feature>
<reference evidence="5" key="1">
    <citation type="submission" date="2017-09" db="EMBL/GenBank/DDBJ databases">
        <authorList>
            <person name="Varghese N."/>
            <person name="Submissions S."/>
        </authorList>
    </citation>
    <scope>NUCLEOTIDE SEQUENCE [LARGE SCALE GENOMIC DNA]</scope>
    <source>
        <strain evidence="5">CGMCC 4.6857</strain>
    </source>
</reference>
<dbReference type="Pfam" id="PF00072">
    <property type="entry name" value="Response_reg"/>
    <property type="match status" value="1"/>
</dbReference>
<dbReference type="PROSITE" id="PS50110">
    <property type="entry name" value="RESPONSE_REGULATORY"/>
    <property type="match status" value="1"/>
</dbReference>
<keyword evidence="1 2" id="KW-0597">Phosphoprotein</keyword>
<dbReference type="GO" id="GO:0000160">
    <property type="term" value="P:phosphorelay signal transduction system"/>
    <property type="evidence" value="ECO:0007669"/>
    <property type="project" value="InterPro"/>
</dbReference>
<proteinExistence type="predicted"/>
<gene>
    <name evidence="4" type="ORF">SAMN05421748_126118</name>
</gene>
<dbReference type="InterPro" id="IPR001789">
    <property type="entry name" value="Sig_transdc_resp-reg_receiver"/>
</dbReference>
<evidence type="ECO:0000313" key="5">
    <source>
        <dbReference type="Proteomes" id="UP000219612"/>
    </source>
</evidence>
<accession>A0A285JVM8</accession>
<feature type="modified residue" description="4-aspartylphosphate" evidence="2">
    <location>
        <position position="57"/>
    </location>
</feature>
<dbReference type="RefSeq" id="WP_097327089.1">
    <property type="nucleotide sequence ID" value="NZ_OBDY01000026.1"/>
</dbReference>
<dbReference type="EMBL" id="OBDY01000026">
    <property type="protein sequence ID" value="SNY64365.1"/>
    <property type="molecule type" value="Genomic_DNA"/>
</dbReference>
<protein>
    <submittedName>
        <fullName evidence="4">Response regulator receiver domain-containing protein</fullName>
    </submittedName>
</protein>
<evidence type="ECO:0000256" key="1">
    <source>
        <dbReference type="ARBA" id="ARBA00022553"/>
    </source>
</evidence>
<evidence type="ECO:0000259" key="3">
    <source>
        <dbReference type="PROSITE" id="PS50110"/>
    </source>
</evidence>
<dbReference type="SMART" id="SM00448">
    <property type="entry name" value="REC"/>
    <property type="match status" value="1"/>
</dbReference>
<dbReference type="OrthoDB" id="9802155at2"/>
<dbReference type="PANTHER" id="PTHR44591:SF3">
    <property type="entry name" value="RESPONSE REGULATORY DOMAIN-CONTAINING PROTEIN"/>
    <property type="match status" value="1"/>
</dbReference>
<organism evidence="4 5">
    <name type="scientific">Paractinoplanes atraurantiacus</name>
    <dbReference type="NCBI Taxonomy" id="1036182"/>
    <lineage>
        <taxon>Bacteria</taxon>
        <taxon>Bacillati</taxon>
        <taxon>Actinomycetota</taxon>
        <taxon>Actinomycetes</taxon>
        <taxon>Micromonosporales</taxon>
        <taxon>Micromonosporaceae</taxon>
        <taxon>Paractinoplanes</taxon>
    </lineage>
</organism>
<dbReference type="AlphaFoldDB" id="A0A285JVM8"/>